<evidence type="ECO:0000313" key="3">
    <source>
        <dbReference type="EnsemblPlants" id="AUR62040628-RA:cds"/>
    </source>
</evidence>
<protein>
    <recommendedName>
        <fullName evidence="5">GAG1At protein</fullName>
    </recommendedName>
</protein>
<sequence length="88" mass="9581">MATEGKPNTSNGIGNGNGGGFKAKLNHFLYSGEKKHVFLGLTIITAVFAVPWYYMTRGSKQQSHQDYLEKAEKADKARSARLSSSSAK</sequence>
<dbReference type="Gramene" id="AUR62040628-RA">
    <property type="protein sequence ID" value="AUR62040628-RA:cds"/>
    <property type="gene ID" value="AUR62040628"/>
</dbReference>
<dbReference type="PANTHER" id="PTHR35990:SF1">
    <property type="entry name" value="GAG1AT PROTEIN"/>
    <property type="match status" value="1"/>
</dbReference>
<dbReference type="EnsemblPlants" id="AUR62040628-RA">
    <property type="protein sequence ID" value="AUR62040628-RA:cds"/>
    <property type="gene ID" value="AUR62040628"/>
</dbReference>
<dbReference type="Proteomes" id="UP000596660">
    <property type="component" value="Unplaced"/>
</dbReference>
<proteinExistence type="predicted"/>
<evidence type="ECO:0000256" key="2">
    <source>
        <dbReference type="SAM" id="Phobius"/>
    </source>
</evidence>
<feature type="transmembrane region" description="Helical" evidence="2">
    <location>
        <begin position="37"/>
        <end position="55"/>
    </location>
</feature>
<dbReference type="KEGG" id="cqi:110709174"/>
<feature type="compositionally biased region" description="Basic and acidic residues" evidence="1">
    <location>
        <begin position="66"/>
        <end position="78"/>
    </location>
</feature>
<feature type="region of interest" description="Disordered" evidence="1">
    <location>
        <begin position="65"/>
        <end position="88"/>
    </location>
</feature>
<keyword evidence="2" id="KW-0812">Transmembrane</keyword>
<dbReference type="PANTHER" id="PTHR35990">
    <property type="entry name" value="GAG1AT PROTEIN"/>
    <property type="match status" value="1"/>
</dbReference>
<reference evidence="3" key="1">
    <citation type="journal article" date="2017" name="Nature">
        <title>The genome of Chenopodium quinoa.</title>
        <authorList>
            <person name="Jarvis D.E."/>
            <person name="Ho Y.S."/>
            <person name="Lightfoot D.J."/>
            <person name="Schmoeckel S.M."/>
            <person name="Li B."/>
            <person name="Borm T.J.A."/>
            <person name="Ohyanagi H."/>
            <person name="Mineta K."/>
            <person name="Michell C.T."/>
            <person name="Saber N."/>
            <person name="Kharbatia N.M."/>
            <person name="Rupper R.R."/>
            <person name="Sharp A.R."/>
            <person name="Dally N."/>
            <person name="Boughton B.A."/>
            <person name="Woo Y.H."/>
            <person name="Gao G."/>
            <person name="Schijlen E.G.W.M."/>
            <person name="Guo X."/>
            <person name="Momin A.A."/>
            <person name="Negrao S."/>
            <person name="Al-Babili S."/>
            <person name="Gehring C."/>
            <person name="Roessner U."/>
            <person name="Jung C."/>
            <person name="Murphy K."/>
            <person name="Arold S.T."/>
            <person name="Gojobori T."/>
            <person name="van der Linden C.G."/>
            <person name="van Loo E.N."/>
            <person name="Jellen E.N."/>
            <person name="Maughan P.J."/>
            <person name="Tester M."/>
        </authorList>
    </citation>
    <scope>NUCLEOTIDE SEQUENCE [LARGE SCALE GENOMIC DNA]</scope>
    <source>
        <strain evidence="3">cv. PI 614886</strain>
    </source>
</reference>
<keyword evidence="2" id="KW-0472">Membrane</keyword>
<evidence type="ECO:0008006" key="5">
    <source>
        <dbReference type="Google" id="ProtNLM"/>
    </source>
</evidence>
<accession>A0A803N4Z4</accession>
<reference evidence="3" key="2">
    <citation type="submission" date="2021-03" db="UniProtKB">
        <authorList>
            <consortium name="EnsemblPlants"/>
        </authorList>
    </citation>
    <scope>IDENTIFICATION</scope>
</reference>
<name>A0A803N4Z4_CHEQI</name>
<evidence type="ECO:0000256" key="1">
    <source>
        <dbReference type="SAM" id="MobiDB-lite"/>
    </source>
</evidence>
<organism evidence="3 4">
    <name type="scientific">Chenopodium quinoa</name>
    <name type="common">Quinoa</name>
    <dbReference type="NCBI Taxonomy" id="63459"/>
    <lineage>
        <taxon>Eukaryota</taxon>
        <taxon>Viridiplantae</taxon>
        <taxon>Streptophyta</taxon>
        <taxon>Embryophyta</taxon>
        <taxon>Tracheophyta</taxon>
        <taxon>Spermatophyta</taxon>
        <taxon>Magnoliopsida</taxon>
        <taxon>eudicotyledons</taxon>
        <taxon>Gunneridae</taxon>
        <taxon>Pentapetalae</taxon>
        <taxon>Caryophyllales</taxon>
        <taxon>Chenopodiaceae</taxon>
        <taxon>Chenopodioideae</taxon>
        <taxon>Atripliceae</taxon>
        <taxon>Chenopodium</taxon>
    </lineage>
</organism>
<keyword evidence="4" id="KW-1185">Reference proteome</keyword>
<keyword evidence="2" id="KW-1133">Transmembrane helix</keyword>
<gene>
    <name evidence="3" type="primary">LOC110709174</name>
</gene>
<dbReference type="RefSeq" id="XP_021743082.1">
    <property type="nucleotide sequence ID" value="XM_021887390.1"/>
</dbReference>
<dbReference type="AlphaFoldDB" id="A0A803N4Z4"/>
<dbReference type="OrthoDB" id="1881135at2759"/>
<evidence type="ECO:0000313" key="4">
    <source>
        <dbReference type="Proteomes" id="UP000596660"/>
    </source>
</evidence>
<dbReference type="GeneID" id="110709174"/>
<dbReference type="OMA" id="FRMKEAY"/>